<evidence type="ECO:0000313" key="2">
    <source>
        <dbReference type="Proteomes" id="UP000601435"/>
    </source>
</evidence>
<keyword evidence="2" id="KW-1185">Reference proteome</keyword>
<name>A0A812M143_9DINO</name>
<protein>
    <submittedName>
        <fullName evidence="1">Uncharacterized protein</fullName>
    </submittedName>
</protein>
<accession>A0A812M143</accession>
<gene>
    <name evidence="1" type="ORF">SNEC2469_LOCUS5378</name>
</gene>
<sequence length="126" mass="13756">ERGAKVTAAPRCADARVRLLALKTRALPDRLKGIRAIPGQCQQVLQSAAQLHRELPAATKAVRIRNPGPFLALAYPERIARRVKNNRFLLRDGTSCIVKDPILQQEAQGACAGSGKAKCRVPMHTK</sequence>
<dbReference type="OrthoDB" id="447971at2759"/>
<evidence type="ECO:0000313" key="1">
    <source>
        <dbReference type="EMBL" id="CAE7253355.1"/>
    </source>
</evidence>
<reference evidence="1" key="1">
    <citation type="submission" date="2021-02" db="EMBL/GenBank/DDBJ databases">
        <authorList>
            <person name="Dougan E. K."/>
            <person name="Rhodes N."/>
            <person name="Thang M."/>
            <person name="Chan C."/>
        </authorList>
    </citation>
    <scope>NUCLEOTIDE SEQUENCE</scope>
</reference>
<dbReference type="EMBL" id="CAJNJA010010065">
    <property type="protein sequence ID" value="CAE7253355.1"/>
    <property type="molecule type" value="Genomic_DNA"/>
</dbReference>
<dbReference type="Proteomes" id="UP000601435">
    <property type="component" value="Unassembled WGS sequence"/>
</dbReference>
<comment type="caution">
    <text evidence="1">The sequence shown here is derived from an EMBL/GenBank/DDBJ whole genome shotgun (WGS) entry which is preliminary data.</text>
</comment>
<proteinExistence type="predicted"/>
<dbReference type="AlphaFoldDB" id="A0A812M143"/>
<organism evidence="1 2">
    <name type="scientific">Symbiodinium necroappetens</name>
    <dbReference type="NCBI Taxonomy" id="1628268"/>
    <lineage>
        <taxon>Eukaryota</taxon>
        <taxon>Sar</taxon>
        <taxon>Alveolata</taxon>
        <taxon>Dinophyceae</taxon>
        <taxon>Suessiales</taxon>
        <taxon>Symbiodiniaceae</taxon>
        <taxon>Symbiodinium</taxon>
    </lineage>
</organism>
<feature type="non-terminal residue" evidence="1">
    <location>
        <position position="1"/>
    </location>
</feature>